<dbReference type="Proteomes" id="UP001054902">
    <property type="component" value="Unassembled WGS sequence"/>
</dbReference>
<dbReference type="Gene3D" id="1.20.1070.10">
    <property type="entry name" value="Rhodopsin 7-helix transmembrane proteins"/>
    <property type="match status" value="1"/>
</dbReference>
<dbReference type="AlphaFoldDB" id="A0AAD3CD46"/>
<feature type="compositionally biased region" description="Low complexity" evidence="5">
    <location>
        <begin position="366"/>
        <end position="380"/>
    </location>
</feature>
<comment type="caution">
    <text evidence="7">The sequence shown here is derived from an EMBL/GenBank/DDBJ whole genome shotgun (WGS) entry which is preliminary data.</text>
</comment>
<feature type="transmembrane region" description="Helical" evidence="6">
    <location>
        <begin position="137"/>
        <end position="159"/>
    </location>
</feature>
<feature type="transmembrane region" description="Helical" evidence="6">
    <location>
        <begin position="65"/>
        <end position="82"/>
    </location>
</feature>
<evidence type="ECO:0000256" key="3">
    <source>
        <dbReference type="ARBA" id="ARBA00022989"/>
    </source>
</evidence>
<feature type="transmembrane region" description="Helical" evidence="6">
    <location>
        <begin position="243"/>
        <end position="261"/>
    </location>
</feature>
<dbReference type="GO" id="GO:0005886">
    <property type="term" value="C:plasma membrane"/>
    <property type="evidence" value="ECO:0007669"/>
    <property type="project" value="TreeGrafter"/>
</dbReference>
<organism evidence="7 8">
    <name type="scientific">Chaetoceros tenuissimus</name>
    <dbReference type="NCBI Taxonomy" id="426638"/>
    <lineage>
        <taxon>Eukaryota</taxon>
        <taxon>Sar</taxon>
        <taxon>Stramenopiles</taxon>
        <taxon>Ochrophyta</taxon>
        <taxon>Bacillariophyta</taxon>
        <taxon>Coscinodiscophyceae</taxon>
        <taxon>Chaetocerotophycidae</taxon>
        <taxon>Chaetocerotales</taxon>
        <taxon>Chaetocerotaceae</taxon>
        <taxon>Chaetoceros</taxon>
    </lineage>
</organism>
<feature type="compositionally biased region" description="Polar residues" evidence="5">
    <location>
        <begin position="167"/>
        <end position="187"/>
    </location>
</feature>
<protein>
    <recommendedName>
        <fullName evidence="9">G-protein coupled receptors family 1 profile domain-containing protein</fullName>
    </recommendedName>
</protein>
<feature type="region of interest" description="Disordered" evidence="5">
    <location>
        <begin position="311"/>
        <end position="333"/>
    </location>
</feature>
<dbReference type="PANTHER" id="PTHR23112:SF0">
    <property type="entry name" value="TRANSMEMBRANE PROTEIN 116"/>
    <property type="match status" value="1"/>
</dbReference>
<keyword evidence="3 6" id="KW-1133">Transmembrane helix</keyword>
<evidence type="ECO:0008006" key="9">
    <source>
        <dbReference type="Google" id="ProtNLM"/>
    </source>
</evidence>
<evidence type="ECO:0000256" key="6">
    <source>
        <dbReference type="SAM" id="Phobius"/>
    </source>
</evidence>
<proteinExistence type="predicted"/>
<feature type="region of interest" description="Disordered" evidence="5">
    <location>
        <begin position="366"/>
        <end position="396"/>
    </location>
</feature>
<dbReference type="EMBL" id="BLLK01000019">
    <property type="protein sequence ID" value="GFH43927.1"/>
    <property type="molecule type" value="Genomic_DNA"/>
</dbReference>
<evidence type="ECO:0000256" key="2">
    <source>
        <dbReference type="ARBA" id="ARBA00022692"/>
    </source>
</evidence>
<keyword evidence="2 6" id="KW-0812">Transmembrane</keyword>
<feature type="compositionally biased region" description="Acidic residues" evidence="5">
    <location>
        <begin position="315"/>
        <end position="326"/>
    </location>
</feature>
<reference evidence="7 8" key="1">
    <citation type="journal article" date="2021" name="Sci. Rep.">
        <title>The genome of the diatom Chaetoceros tenuissimus carries an ancient integrated fragment of an extant virus.</title>
        <authorList>
            <person name="Hongo Y."/>
            <person name="Kimura K."/>
            <person name="Takaki Y."/>
            <person name="Yoshida Y."/>
            <person name="Baba S."/>
            <person name="Kobayashi G."/>
            <person name="Nagasaki K."/>
            <person name="Hano T."/>
            <person name="Tomaru Y."/>
        </authorList>
    </citation>
    <scope>NUCLEOTIDE SEQUENCE [LARGE SCALE GENOMIC DNA]</scope>
    <source>
        <strain evidence="7 8">NIES-3715</strain>
    </source>
</reference>
<evidence type="ECO:0000256" key="4">
    <source>
        <dbReference type="ARBA" id="ARBA00023136"/>
    </source>
</evidence>
<comment type="subcellular location">
    <subcellularLocation>
        <location evidence="1">Membrane</location>
        <topology evidence="1">Multi-pass membrane protein</topology>
    </subcellularLocation>
</comment>
<evidence type="ECO:0000256" key="1">
    <source>
        <dbReference type="ARBA" id="ARBA00004141"/>
    </source>
</evidence>
<evidence type="ECO:0000313" key="7">
    <source>
        <dbReference type="EMBL" id="GFH43927.1"/>
    </source>
</evidence>
<dbReference type="PANTHER" id="PTHR23112">
    <property type="entry name" value="G PROTEIN-COUPLED RECEPTOR 157-RELATED"/>
    <property type="match status" value="1"/>
</dbReference>
<keyword evidence="8" id="KW-1185">Reference proteome</keyword>
<dbReference type="GO" id="GO:0004930">
    <property type="term" value="F:G protein-coupled receptor activity"/>
    <property type="evidence" value="ECO:0007669"/>
    <property type="project" value="TreeGrafter"/>
</dbReference>
<evidence type="ECO:0000313" key="8">
    <source>
        <dbReference type="Proteomes" id="UP001054902"/>
    </source>
</evidence>
<dbReference type="GO" id="GO:0007189">
    <property type="term" value="P:adenylate cyclase-activating G protein-coupled receptor signaling pathway"/>
    <property type="evidence" value="ECO:0007669"/>
    <property type="project" value="TreeGrafter"/>
</dbReference>
<name>A0AAD3CD46_9STRA</name>
<evidence type="ECO:0000256" key="5">
    <source>
        <dbReference type="SAM" id="MobiDB-lite"/>
    </source>
</evidence>
<accession>A0AAD3CD46</accession>
<gene>
    <name evidence="7" type="ORF">CTEN210_00401</name>
</gene>
<feature type="transmembrane region" description="Helical" evidence="6">
    <location>
        <begin position="33"/>
        <end position="53"/>
    </location>
</feature>
<feature type="region of interest" description="Disordered" evidence="5">
    <location>
        <begin position="167"/>
        <end position="191"/>
    </location>
</feature>
<feature type="transmembrane region" description="Helical" evidence="6">
    <location>
        <begin position="204"/>
        <end position="223"/>
    </location>
</feature>
<feature type="compositionally biased region" description="Basic and acidic residues" evidence="5">
    <location>
        <begin position="381"/>
        <end position="396"/>
    </location>
</feature>
<keyword evidence="4 6" id="KW-0472">Membrane</keyword>
<sequence length="396" mass="45103">MPKDNVYPFKGPMLGNDATCTAQAFALNFAHMSYIPCNAWLAIYYICVLVLKLKSSTISRYIEPFFYLISLVLSIVGSWIFQKYEYYNVDPLMPHCYTARYPFHCTWFPGGEECYDNGSFLYTEKGYSAMNWAILGYLYVVFGLLILCMLTIIVNTFLFERRNRLGSTSAADSSTPRNSDEPNNSDNSRVDARVSSSDLKFTRIVSFQATLYILAFFITWTPTTITLGSDSTEEGIGVYMREFLQGFEGFFILCIFLYHKVHNLRRSKNRSNMPLRDALKIVFLSREDRDDFFLENITMVQLEIDEIHQRREAADQAEMDLENEESVDSKPDTADLEKYEGISFASPEASFVVSSTGEDAISYDVSKFSGQSAKSGSQSSRNKDLEHKSHADESSC</sequence>